<sequence length="1503" mass="156768">MTNWSNSLPSRDTWHVAAQANGSPSVPTSQQSSPPSGSFLTQPITQGSVGVPTQAGTSRPGLPLSGAGHLTSPAAGFPHHLTASVGTNLGFHPGVPNGGGFPLPYAQLASGHVGPTGTYPMFHSPGGPAVNTQSPTFTMAGHPQQQRQPPYVPNGPAVTHAPSAPLGTGLNTDWMLELLKQPGGPAQLHQQLLNLPPDQTQQALARLHQLVGQANAGPPPSHLSPSAPGSTGYGFNVTPQDDPHSNDLCIEFDASDSPEPEQSAPVSSSPPSTQPTANQLPAAEPPSASPAASVGHAYSTQLATLPATGPLPVAAHYSAVPALLDSPASETVGSPGIPMTPDAAQSDGDAGPGVKPRARIFFTPQQTLVLECIYHSTPFPAAPVRRAVTDRLGLSESQISKWLYRRRQKQKAATGVAPIAGETVDSGPPAAYPFPVDDLTRKLVDEIWQAVATSRLPTPPAPQPVPPTALVPAPTSPASNQDGPGLPKRAKVAHPSLPGNVAHHNGESPLTTSSPRVPPSPSSLVVKLRLNSSPLASPTGLNASPATRSPVPVATTSTPVLLSPLAPPADLQQESQIEGFYRRMADTTNRDDRLSLLLIIRRAQNPVVLNGIAESKIPSLLRVWIVEAFKQYDDALLGNLLETVAHLPMTVDRLQQSKLGMLTRTICSKWSKRDPQLLQRAEAILAQWQSLATSAGRSPIVASTTPPAMTAPVDSPNSVSSTELVDDITQALPAGEKRTFAYVEITTSSPAPSPASSGLPGTVVDSPQNGSAAAATSLTEKAKEETPSRVSSSYLDMVRRLSTGRDARPPAASDKSAALIRRRPNNSADKGVLDTLLLSMTSGRGRSTPAAATSKVEDNSAARRIAAKLADKNAKAKPPAGLTRTSPALPNTKPAGLGGEAQLTNPPAASGARADASRPYGASSSLLAPRPTAAHQKSRTGRKVTFAADDALVKVKEFYRRHPADFSTPAWVYEEPDDEDMGGDAFDVNGGPMIPHEFGNARDLDRQEGHMAFKQSRVVIQPTADWVPPTRIAFDPVVMPDTVRSVVWCGKDSTERRIEADRERKVLSVNYMSKDKIPPSPASPTLTPLAPAPGKPADLPGGTPHTIPFVEDMTPEERDGPLRILAQQRPQKTVASPVLTADSQSLGAMAGSYRAAADNTDMTAGHPGGRQEDDSTAQSLSSLMQELSSSTVATPSPIPVPATTAPTLPAATVKPSAPTAASVPGSSGADPNALLANLGSLLHNPALVLQMLTLLNGANQQQQGASGSPAAPGTNPAMANALAAFGAPAVSQQAMPTAAVNMAPPQPQPQMPAPTPAAAVVTQPTLHGNNTSAPLTNAQRASNAQAILAQLQPALASSRPAPDSNANPFLGQSAPTLPPTHHHQQQHQHHPAPYLPGPKPKRFRKNKNGGGGGGGGDGHHPSYTGGDLMDVGNDADYMHTQHQQHHSHLARQNGLGEGNSKLSSSPQPVAKKLIQSRRRVPCKFFMGGGCRRGDNCHFSHERN</sequence>
<evidence type="ECO:0000256" key="6">
    <source>
        <dbReference type="RuleBase" id="RU000682"/>
    </source>
</evidence>
<dbReference type="InterPro" id="IPR035441">
    <property type="entry name" value="TFIIS/LEDGF_dom_sf"/>
</dbReference>
<dbReference type="EMBL" id="JANBPT010000494">
    <property type="protein sequence ID" value="KAJ1918748.1"/>
    <property type="molecule type" value="Genomic_DNA"/>
</dbReference>
<feature type="region of interest" description="Disordered" evidence="7">
    <location>
        <begin position="117"/>
        <end position="154"/>
    </location>
</feature>
<evidence type="ECO:0000256" key="7">
    <source>
        <dbReference type="SAM" id="MobiDB-lite"/>
    </source>
</evidence>
<dbReference type="SMART" id="SM00356">
    <property type="entry name" value="ZnF_C3H1"/>
    <property type="match status" value="1"/>
</dbReference>
<organism evidence="10 11">
    <name type="scientific">Tieghemiomyces parasiticus</name>
    <dbReference type="NCBI Taxonomy" id="78921"/>
    <lineage>
        <taxon>Eukaryota</taxon>
        <taxon>Fungi</taxon>
        <taxon>Fungi incertae sedis</taxon>
        <taxon>Zoopagomycota</taxon>
        <taxon>Kickxellomycotina</taxon>
        <taxon>Dimargaritomycetes</taxon>
        <taxon>Dimargaritales</taxon>
        <taxon>Dimargaritaceae</taxon>
        <taxon>Tieghemiomyces</taxon>
    </lineage>
</organism>
<feature type="compositionally biased region" description="Low complexity" evidence="7">
    <location>
        <begin position="260"/>
        <end position="282"/>
    </location>
</feature>
<feature type="region of interest" description="Disordered" evidence="7">
    <location>
        <begin position="748"/>
        <end position="826"/>
    </location>
</feature>
<dbReference type="InterPro" id="IPR000571">
    <property type="entry name" value="Znf_CCCH"/>
</dbReference>
<feature type="domain" description="C3H1-type" evidence="9">
    <location>
        <begin position="1476"/>
        <end position="1503"/>
    </location>
</feature>
<keyword evidence="11" id="KW-1185">Reference proteome</keyword>
<accession>A0A9W8DUF1</accession>
<dbReference type="InterPro" id="IPR036855">
    <property type="entry name" value="Znf_CCCH_sf"/>
</dbReference>
<feature type="region of interest" description="Disordered" evidence="7">
    <location>
        <begin position="536"/>
        <end position="555"/>
    </location>
</feature>
<feature type="region of interest" description="Disordered" evidence="7">
    <location>
        <begin position="454"/>
        <end position="523"/>
    </location>
</feature>
<feature type="compositionally biased region" description="Polar residues" evidence="7">
    <location>
        <begin position="536"/>
        <end position="547"/>
    </location>
</feature>
<dbReference type="GO" id="GO:0005634">
    <property type="term" value="C:nucleus"/>
    <property type="evidence" value="ECO:0007669"/>
    <property type="project" value="UniProtKB-SubCell"/>
</dbReference>
<feature type="compositionally biased region" description="Low complexity" evidence="7">
    <location>
        <begin position="22"/>
        <end position="38"/>
    </location>
</feature>
<comment type="subcellular location">
    <subcellularLocation>
        <location evidence="4 6">Nucleus</location>
    </subcellularLocation>
</comment>
<evidence type="ECO:0000313" key="11">
    <source>
        <dbReference type="Proteomes" id="UP001150569"/>
    </source>
</evidence>
<dbReference type="SUPFAM" id="SSF46689">
    <property type="entry name" value="Homeodomain-like"/>
    <property type="match status" value="1"/>
</dbReference>
<reference evidence="10" key="1">
    <citation type="submission" date="2022-07" db="EMBL/GenBank/DDBJ databases">
        <title>Phylogenomic reconstructions and comparative analyses of Kickxellomycotina fungi.</title>
        <authorList>
            <person name="Reynolds N.K."/>
            <person name="Stajich J.E."/>
            <person name="Barry K."/>
            <person name="Grigoriev I.V."/>
            <person name="Crous P."/>
            <person name="Smith M.E."/>
        </authorList>
    </citation>
    <scope>NUCLEOTIDE SEQUENCE</scope>
    <source>
        <strain evidence="10">RSA 861</strain>
    </source>
</reference>
<keyword evidence="3 5" id="KW-0862">Zinc</keyword>
<keyword evidence="4 6" id="KW-0371">Homeobox</keyword>
<evidence type="ECO:0000313" key="10">
    <source>
        <dbReference type="EMBL" id="KAJ1918748.1"/>
    </source>
</evidence>
<evidence type="ECO:0000256" key="1">
    <source>
        <dbReference type="ARBA" id="ARBA00022723"/>
    </source>
</evidence>
<feature type="region of interest" description="Disordered" evidence="7">
    <location>
        <begin position="1356"/>
        <end position="1469"/>
    </location>
</feature>
<dbReference type="OrthoDB" id="6159439at2759"/>
<dbReference type="PROSITE" id="PS50103">
    <property type="entry name" value="ZF_C3H1"/>
    <property type="match status" value="1"/>
</dbReference>
<evidence type="ECO:0000256" key="5">
    <source>
        <dbReference type="PROSITE-ProRule" id="PRU00723"/>
    </source>
</evidence>
<dbReference type="Gene3D" id="1.10.10.60">
    <property type="entry name" value="Homeodomain-like"/>
    <property type="match status" value="1"/>
</dbReference>
<feature type="domain" description="Homeobox" evidence="8">
    <location>
        <begin position="353"/>
        <end position="413"/>
    </location>
</feature>
<dbReference type="Pfam" id="PF18044">
    <property type="entry name" value="zf-CCCH_4"/>
    <property type="match status" value="1"/>
</dbReference>
<dbReference type="PROSITE" id="PS50071">
    <property type="entry name" value="HOMEOBOX_2"/>
    <property type="match status" value="1"/>
</dbReference>
<protein>
    <recommendedName>
        <fullName evidence="12">MHC class I region proline-rich protein CAT53</fullName>
    </recommendedName>
</protein>
<dbReference type="Gene3D" id="4.10.1000.10">
    <property type="entry name" value="Zinc finger, CCCH-type"/>
    <property type="match status" value="1"/>
</dbReference>
<proteinExistence type="predicted"/>
<evidence type="ECO:0000259" key="8">
    <source>
        <dbReference type="PROSITE" id="PS50071"/>
    </source>
</evidence>
<dbReference type="Proteomes" id="UP001150569">
    <property type="component" value="Unassembled WGS sequence"/>
</dbReference>
<dbReference type="InterPro" id="IPR001356">
    <property type="entry name" value="HD"/>
</dbReference>
<feature type="compositionally biased region" description="Polar residues" evidence="7">
    <location>
        <begin position="39"/>
        <end position="48"/>
    </location>
</feature>
<dbReference type="GO" id="GO:0008270">
    <property type="term" value="F:zinc ion binding"/>
    <property type="evidence" value="ECO:0007669"/>
    <property type="project" value="UniProtKB-KW"/>
</dbReference>
<feature type="region of interest" description="Disordered" evidence="7">
    <location>
        <begin position="213"/>
        <end position="295"/>
    </location>
</feature>
<feature type="region of interest" description="Disordered" evidence="7">
    <location>
        <begin position="1159"/>
        <end position="1227"/>
    </location>
</feature>
<dbReference type="SUPFAM" id="SSF47676">
    <property type="entry name" value="Conserved domain common to transcription factors TFIIS, elongin A, CRSP70"/>
    <property type="match status" value="1"/>
</dbReference>
<evidence type="ECO:0000256" key="3">
    <source>
        <dbReference type="ARBA" id="ARBA00022833"/>
    </source>
</evidence>
<dbReference type="GO" id="GO:0003677">
    <property type="term" value="F:DNA binding"/>
    <property type="evidence" value="ECO:0007669"/>
    <property type="project" value="UniProtKB-UniRule"/>
</dbReference>
<keyword evidence="4 6" id="KW-0238">DNA-binding</keyword>
<feature type="compositionally biased region" description="Polar residues" evidence="7">
    <location>
        <begin position="130"/>
        <end position="148"/>
    </location>
</feature>
<dbReference type="Pfam" id="PF00046">
    <property type="entry name" value="Homeodomain"/>
    <property type="match status" value="1"/>
</dbReference>
<keyword evidence="2 5" id="KW-0863">Zinc-finger</keyword>
<evidence type="ECO:0000259" key="9">
    <source>
        <dbReference type="PROSITE" id="PS50103"/>
    </source>
</evidence>
<dbReference type="SMART" id="SM00389">
    <property type="entry name" value="HOX"/>
    <property type="match status" value="1"/>
</dbReference>
<evidence type="ECO:0000256" key="2">
    <source>
        <dbReference type="ARBA" id="ARBA00022771"/>
    </source>
</evidence>
<feature type="compositionally biased region" description="Low complexity" evidence="7">
    <location>
        <begin position="1178"/>
        <end position="1213"/>
    </location>
</feature>
<feature type="compositionally biased region" description="Low complexity" evidence="7">
    <location>
        <begin position="748"/>
        <end position="757"/>
    </location>
</feature>
<feature type="zinc finger region" description="C3H1-type" evidence="5">
    <location>
        <begin position="1476"/>
        <end position="1503"/>
    </location>
</feature>
<evidence type="ECO:0008006" key="12">
    <source>
        <dbReference type="Google" id="ProtNLM"/>
    </source>
</evidence>
<keyword evidence="1 5" id="KW-0479">Metal-binding</keyword>
<comment type="caution">
    <text evidence="10">The sequence shown here is derived from an EMBL/GenBank/DDBJ whole genome shotgun (WGS) entry which is preliminary data.</text>
</comment>
<feature type="region of interest" description="Disordered" evidence="7">
    <location>
        <begin position="840"/>
        <end position="942"/>
    </location>
</feature>
<feature type="compositionally biased region" description="Polar residues" evidence="7">
    <location>
        <begin position="1"/>
        <end position="10"/>
    </location>
</feature>
<feature type="compositionally biased region" description="Pro residues" evidence="7">
    <location>
        <begin position="457"/>
        <end position="469"/>
    </location>
</feature>
<keyword evidence="4 6" id="KW-0539">Nucleus</keyword>
<evidence type="ECO:0000256" key="4">
    <source>
        <dbReference type="PROSITE-ProRule" id="PRU00108"/>
    </source>
</evidence>
<dbReference type="InterPro" id="IPR009057">
    <property type="entry name" value="Homeodomain-like_sf"/>
</dbReference>
<feature type="region of interest" description="Disordered" evidence="7">
    <location>
        <begin position="1073"/>
        <end position="1114"/>
    </location>
</feature>
<name>A0A9W8DUF1_9FUNG</name>
<feature type="compositionally biased region" description="Low complexity" evidence="7">
    <location>
        <begin position="470"/>
        <end position="479"/>
    </location>
</feature>
<feature type="region of interest" description="Disordered" evidence="7">
    <location>
        <begin position="1"/>
        <end position="73"/>
    </location>
</feature>
<feature type="compositionally biased region" description="Basic residues" evidence="7">
    <location>
        <begin position="1380"/>
        <end position="1390"/>
    </location>
</feature>
<feature type="DNA-binding region" description="Homeobox" evidence="4">
    <location>
        <begin position="355"/>
        <end position="414"/>
    </location>
</feature>
<feature type="compositionally biased region" description="Basic and acidic residues" evidence="7">
    <location>
        <begin position="797"/>
        <end position="808"/>
    </location>
</feature>
<dbReference type="SUPFAM" id="SSF90229">
    <property type="entry name" value="CCCH zinc finger"/>
    <property type="match status" value="1"/>
</dbReference>
<gene>
    <name evidence="10" type="ORF">IWQ60_007415</name>
</gene>
<dbReference type="InterPro" id="IPR041367">
    <property type="entry name" value="Znf-CCCH_4"/>
</dbReference>
<feature type="compositionally biased region" description="Polar residues" evidence="7">
    <location>
        <begin position="765"/>
        <end position="779"/>
    </location>
</feature>
<dbReference type="CDD" id="cd00086">
    <property type="entry name" value="homeodomain"/>
    <property type="match status" value="1"/>
</dbReference>
<feature type="region of interest" description="Disordered" evidence="7">
    <location>
        <begin position="328"/>
        <end position="356"/>
    </location>
</feature>